<evidence type="ECO:0000256" key="5">
    <source>
        <dbReference type="ARBA" id="ARBA00023163"/>
    </source>
</evidence>
<gene>
    <name evidence="8" type="primary">sigM</name>
    <name evidence="8" type="ORF">A6302_00086</name>
</gene>
<dbReference type="GO" id="GO:0016987">
    <property type="term" value="F:sigma factor activity"/>
    <property type="evidence" value="ECO:0007669"/>
    <property type="project" value="UniProtKB-KW"/>
</dbReference>
<evidence type="ECO:0000256" key="4">
    <source>
        <dbReference type="ARBA" id="ARBA00023125"/>
    </source>
</evidence>
<organism evidence="8 9">
    <name type="scientific">Methylobrevis pamukkalensis</name>
    <dbReference type="NCBI Taxonomy" id="1439726"/>
    <lineage>
        <taxon>Bacteria</taxon>
        <taxon>Pseudomonadati</taxon>
        <taxon>Pseudomonadota</taxon>
        <taxon>Alphaproteobacteria</taxon>
        <taxon>Hyphomicrobiales</taxon>
        <taxon>Pleomorphomonadaceae</taxon>
        <taxon>Methylobrevis</taxon>
    </lineage>
</organism>
<accession>A0A1E3H8I0</accession>
<dbReference type="EMBL" id="MCRJ01000001">
    <property type="protein sequence ID" value="ODN72594.1"/>
    <property type="molecule type" value="Genomic_DNA"/>
</dbReference>
<dbReference type="PATRIC" id="fig|1439726.3.peg.90"/>
<keyword evidence="4" id="KW-0238">DNA-binding</keyword>
<dbReference type="GO" id="GO:0006352">
    <property type="term" value="P:DNA-templated transcription initiation"/>
    <property type="evidence" value="ECO:0007669"/>
    <property type="project" value="InterPro"/>
</dbReference>
<dbReference type="InterPro" id="IPR039425">
    <property type="entry name" value="RNA_pol_sigma-70-like"/>
</dbReference>
<dbReference type="InterPro" id="IPR007627">
    <property type="entry name" value="RNA_pol_sigma70_r2"/>
</dbReference>
<dbReference type="InterPro" id="IPR013249">
    <property type="entry name" value="RNA_pol_sigma70_r4_t2"/>
</dbReference>
<dbReference type="NCBIfam" id="TIGR02937">
    <property type="entry name" value="sigma70-ECF"/>
    <property type="match status" value="1"/>
</dbReference>
<dbReference type="Pfam" id="PF08281">
    <property type="entry name" value="Sigma70_r4_2"/>
    <property type="match status" value="1"/>
</dbReference>
<dbReference type="SUPFAM" id="SSF88946">
    <property type="entry name" value="Sigma2 domain of RNA polymerase sigma factors"/>
    <property type="match status" value="1"/>
</dbReference>
<comment type="similarity">
    <text evidence="1">Belongs to the sigma-70 factor family. ECF subfamily.</text>
</comment>
<dbReference type="Gene3D" id="1.10.10.10">
    <property type="entry name" value="Winged helix-like DNA-binding domain superfamily/Winged helix DNA-binding domain"/>
    <property type="match status" value="1"/>
</dbReference>
<evidence type="ECO:0000256" key="2">
    <source>
        <dbReference type="ARBA" id="ARBA00023015"/>
    </source>
</evidence>
<keyword evidence="9" id="KW-1185">Reference proteome</keyword>
<reference evidence="8 9" key="1">
    <citation type="submission" date="2016-07" db="EMBL/GenBank/DDBJ databases">
        <title>Draft Genome Sequence of Methylobrevis pamukkalensis PK2.</title>
        <authorList>
            <person name="Vasilenko O.V."/>
            <person name="Doronina N.V."/>
            <person name="Shmareva M.N."/>
            <person name="Tarlachkov S.V."/>
            <person name="Mustakhimov I."/>
            <person name="Trotsenko Y.A."/>
        </authorList>
    </citation>
    <scope>NUCLEOTIDE SEQUENCE [LARGE SCALE GENOMIC DNA]</scope>
    <source>
        <strain evidence="8 9">PK2</strain>
    </source>
</reference>
<dbReference type="Pfam" id="PF04542">
    <property type="entry name" value="Sigma70_r2"/>
    <property type="match status" value="1"/>
</dbReference>
<dbReference type="InterPro" id="IPR013325">
    <property type="entry name" value="RNA_pol_sigma_r2"/>
</dbReference>
<evidence type="ECO:0000313" key="9">
    <source>
        <dbReference type="Proteomes" id="UP000094622"/>
    </source>
</evidence>
<evidence type="ECO:0000256" key="3">
    <source>
        <dbReference type="ARBA" id="ARBA00023082"/>
    </source>
</evidence>
<sequence length="188" mass="21482">MGLMTNVEREEEWDRWMRAAIAGDNRAYHRFLTALTPHLRTIARRRCSQLGLPPSEAEDVVQEVLLAIHLKRSSWDPARPLRPWISAIVRNKLVDILRRRGRHIDVPLEDVVAVLESEGRADSTDRIDVEHILSRLGDPQRTIVHSISIEGTSVRETAARLKMTEVAVRVSLHRALKSLATFYRSENA</sequence>
<evidence type="ECO:0000256" key="1">
    <source>
        <dbReference type="ARBA" id="ARBA00010641"/>
    </source>
</evidence>
<dbReference type="InterPro" id="IPR036388">
    <property type="entry name" value="WH-like_DNA-bd_sf"/>
</dbReference>
<keyword evidence="2" id="KW-0805">Transcription regulation</keyword>
<protein>
    <submittedName>
        <fullName evidence="8">ECF RNA polymerase sigma factor SigM</fullName>
    </submittedName>
</protein>
<evidence type="ECO:0000259" key="7">
    <source>
        <dbReference type="Pfam" id="PF08281"/>
    </source>
</evidence>
<dbReference type="InterPro" id="IPR014284">
    <property type="entry name" value="RNA_pol_sigma-70_dom"/>
</dbReference>
<dbReference type="PANTHER" id="PTHR43133:SF58">
    <property type="entry name" value="ECF RNA POLYMERASE SIGMA FACTOR SIGD"/>
    <property type="match status" value="1"/>
</dbReference>
<name>A0A1E3H8I0_9HYPH</name>
<evidence type="ECO:0000259" key="6">
    <source>
        <dbReference type="Pfam" id="PF04542"/>
    </source>
</evidence>
<dbReference type="SUPFAM" id="SSF88659">
    <property type="entry name" value="Sigma3 and sigma4 domains of RNA polymerase sigma factors"/>
    <property type="match status" value="1"/>
</dbReference>
<dbReference type="InterPro" id="IPR013324">
    <property type="entry name" value="RNA_pol_sigma_r3/r4-like"/>
</dbReference>
<dbReference type="Gene3D" id="1.10.1740.10">
    <property type="match status" value="1"/>
</dbReference>
<proteinExistence type="inferred from homology"/>
<dbReference type="NCBIfam" id="NF009165">
    <property type="entry name" value="PRK12512.1"/>
    <property type="match status" value="1"/>
</dbReference>
<dbReference type="AlphaFoldDB" id="A0A1E3H8I0"/>
<comment type="caution">
    <text evidence="8">The sequence shown here is derived from an EMBL/GenBank/DDBJ whole genome shotgun (WGS) entry which is preliminary data.</text>
</comment>
<keyword evidence="3" id="KW-0731">Sigma factor</keyword>
<dbReference type="GO" id="GO:0003677">
    <property type="term" value="F:DNA binding"/>
    <property type="evidence" value="ECO:0007669"/>
    <property type="project" value="UniProtKB-KW"/>
</dbReference>
<feature type="domain" description="RNA polymerase sigma factor 70 region 4 type 2" evidence="7">
    <location>
        <begin position="129"/>
        <end position="179"/>
    </location>
</feature>
<dbReference type="Proteomes" id="UP000094622">
    <property type="component" value="Unassembled WGS sequence"/>
</dbReference>
<evidence type="ECO:0000313" key="8">
    <source>
        <dbReference type="EMBL" id="ODN72594.1"/>
    </source>
</evidence>
<feature type="domain" description="RNA polymerase sigma-70 region 2" evidence="6">
    <location>
        <begin position="34"/>
        <end position="102"/>
    </location>
</feature>
<keyword evidence="5" id="KW-0804">Transcription</keyword>
<dbReference type="PANTHER" id="PTHR43133">
    <property type="entry name" value="RNA POLYMERASE ECF-TYPE SIGMA FACTO"/>
    <property type="match status" value="1"/>
</dbReference>